<dbReference type="HOGENOM" id="CLU_1569243_0_0_0"/>
<evidence type="ECO:0000313" key="6">
    <source>
        <dbReference type="Proteomes" id="UP000001887"/>
    </source>
</evidence>
<evidence type="ECO:0000256" key="2">
    <source>
        <dbReference type="ARBA" id="ARBA00007703"/>
    </source>
</evidence>
<dbReference type="KEGG" id="psl:Psta_2367"/>
<feature type="region of interest" description="Disordered" evidence="4">
    <location>
        <begin position="149"/>
        <end position="170"/>
    </location>
</feature>
<proteinExistence type="inferred from homology"/>
<evidence type="ECO:0000256" key="4">
    <source>
        <dbReference type="SAM" id="MobiDB-lite"/>
    </source>
</evidence>
<comment type="function">
    <text evidence="1">Required for the efficient initiation of filament assembly.</text>
</comment>
<accession>D2R3T3</accession>
<dbReference type="Pfam" id="PF05130">
    <property type="entry name" value="FlgN"/>
    <property type="match status" value="1"/>
</dbReference>
<dbReference type="Gene3D" id="1.20.58.300">
    <property type="entry name" value="FlgN-like"/>
    <property type="match status" value="1"/>
</dbReference>
<keyword evidence="3" id="KW-1005">Bacterial flagellum biogenesis</keyword>
<dbReference type="EMBL" id="CP001848">
    <property type="protein sequence ID" value="ADB17037.1"/>
    <property type="molecule type" value="Genomic_DNA"/>
</dbReference>
<dbReference type="Proteomes" id="UP000001887">
    <property type="component" value="Chromosome"/>
</dbReference>
<gene>
    <name evidence="5" type="ordered locus">Psta_2367</name>
</gene>
<name>D2R3T3_PIRSD</name>
<protein>
    <submittedName>
        <fullName evidence="5">FlgN family protein</fullName>
    </submittedName>
</protein>
<evidence type="ECO:0000256" key="1">
    <source>
        <dbReference type="ARBA" id="ARBA00002397"/>
    </source>
</evidence>
<reference evidence="5 6" key="1">
    <citation type="journal article" date="2009" name="Stand. Genomic Sci.">
        <title>Complete genome sequence of Pirellula staleyi type strain (ATCC 27377).</title>
        <authorList>
            <person name="Clum A."/>
            <person name="Tindall B.J."/>
            <person name="Sikorski J."/>
            <person name="Ivanova N."/>
            <person name="Mavrommatis K."/>
            <person name="Lucas S."/>
            <person name="Glavina del Rio T."/>
            <person name="Nolan M."/>
            <person name="Chen F."/>
            <person name="Tice H."/>
            <person name="Pitluck S."/>
            <person name="Cheng J.F."/>
            <person name="Chertkov O."/>
            <person name="Brettin T."/>
            <person name="Han C."/>
            <person name="Detter J.C."/>
            <person name="Kuske C."/>
            <person name="Bruce D."/>
            <person name="Goodwin L."/>
            <person name="Ovchinikova G."/>
            <person name="Pati A."/>
            <person name="Mikhailova N."/>
            <person name="Chen A."/>
            <person name="Palaniappan K."/>
            <person name="Land M."/>
            <person name="Hauser L."/>
            <person name="Chang Y.J."/>
            <person name="Jeffries C.D."/>
            <person name="Chain P."/>
            <person name="Rohde M."/>
            <person name="Goker M."/>
            <person name="Bristow J."/>
            <person name="Eisen J.A."/>
            <person name="Markowitz V."/>
            <person name="Hugenholtz P."/>
            <person name="Kyrpides N.C."/>
            <person name="Klenk H.P."/>
            <person name="Lapidus A."/>
        </authorList>
    </citation>
    <scope>NUCLEOTIDE SEQUENCE [LARGE SCALE GENOMIC DNA]</scope>
    <source>
        <strain evidence="6">ATCC 27377 / DSM 6068 / ICPB 4128</strain>
    </source>
</reference>
<keyword evidence="6" id="KW-1185">Reference proteome</keyword>
<dbReference type="InterPro" id="IPR007809">
    <property type="entry name" value="FlgN-like"/>
</dbReference>
<dbReference type="AlphaFoldDB" id="D2R3T3"/>
<sequence length="170" mass="18772">MITSENMTSSEPTWEQKIGLLLDELSSVQSELLGVLSAKRDCLARLDLEQMHALQSTELEVSSRLEACHAKRNELLATAAKEGLPHDSITQLSKTMPARDRKVVEQRIAQSSAQMRLLQHQSLTNWVAAQRALLHVSQLLEIIATGGRPEPTYGDSQPLHGRGSLVNQEA</sequence>
<dbReference type="SUPFAM" id="SSF140566">
    <property type="entry name" value="FlgN-like"/>
    <property type="match status" value="1"/>
</dbReference>
<evidence type="ECO:0000313" key="5">
    <source>
        <dbReference type="EMBL" id="ADB17037.1"/>
    </source>
</evidence>
<organism evidence="5 6">
    <name type="scientific">Pirellula staleyi (strain ATCC 27377 / DSM 6068 / ICPB 4128)</name>
    <name type="common">Pirella staleyi</name>
    <dbReference type="NCBI Taxonomy" id="530564"/>
    <lineage>
        <taxon>Bacteria</taxon>
        <taxon>Pseudomonadati</taxon>
        <taxon>Planctomycetota</taxon>
        <taxon>Planctomycetia</taxon>
        <taxon>Pirellulales</taxon>
        <taxon>Pirellulaceae</taxon>
        <taxon>Pirellula</taxon>
    </lineage>
</organism>
<dbReference type="STRING" id="530564.Psta_2367"/>
<dbReference type="InterPro" id="IPR036679">
    <property type="entry name" value="FlgN-like_sf"/>
</dbReference>
<dbReference type="GO" id="GO:0044780">
    <property type="term" value="P:bacterial-type flagellum assembly"/>
    <property type="evidence" value="ECO:0007669"/>
    <property type="project" value="InterPro"/>
</dbReference>
<dbReference type="eggNOG" id="ENOG5033BF9">
    <property type="taxonomic scope" value="Bacteria"/>
</dbReference>
<evidence type="ECO:0000256" key="3">
    <source>
        <dbReference type="ARBA" id="ARBA00022795"/>
    </source>
</evidence>
<dbReference type="OrthoDB" id="283670at2"/>
<comment type="similarity">
    <text evidence="2">Belongs to the FlgN family.</text>
</comment>